<sequence length="131" mass="14628">MLAFKALFAALVLTVQLAHAKNHHGCNVGDCGVTEHAASKHEKKMLRAWTKGNDGVFRLDVEGVGGCYLDKRGFVYNKCGAAYLITTFKDFQTKNAYYSVKIDGLVEDGCCIPDDWWDEFTGIAYIKDIPW</sequence>
<comment type="caution">
    <text evidence="2">The sequence shown here is derived from an EMBL/GenBank/DDBJ whole genome shotgun (WGS) entry which is preliminary data.</text>
</comment>
<keyword evidence="1" id="KW-0732">Signal</keyword>
<feature type="signal peptide" evidence="1">
    <location>
        <begin position="1"/>
        <end position="20"/>
    </location>
</feature>
<name>V2WYX4_MONRO</name>
<dbReference type="AlphaFoldDB" id="V2WYX4"/>
<proteinExistence type="predicted"/>
<dbReference type="KEGG" id="mrr:Moror_5919"/>
<keyword evidence="3" id="KW-1185">Reference proteome</keyword>
<dbReference type="HOGENOM" id="CLU_1928153_0_0_1"/>
<evidence type="ECO:0000313" key="3">
    <source>
        <dbReference type="Proteomes" id="UP000017559"/>
    </source>
</evidence>
<accession>V2WYX4</accession>
<feature type="chain" id="PRO_5004712036" evidence="1">
    <location>
        <begin position="21"/>
        <end position="131"/>
    </location>
</feature>
<protein>
    <submittedName>
        <fullName evidence="2">Uncharacterized protein</fullName>
    </submittedName>
</protein>
<reference evidence="2 3" key="1">
    <citation type="journal article" date="2014" name="BMC Genomics">
        <title>Genome and secretome analysis of the hemibiotrophic fungal pathogen, Moniliophthora roreri, which causes frosty pod rot disease of cacao: mechanisms of the biotrophic and necrotrophic phases.</title>
        <authorList>
            <person name="Meinhardt L.W."/>
            <person name="Costa G.G.L."/>
            <person name="Thomazella D.P.T."/>
            <person name="Teixeira P.J.P.L."/>
            <person name="Carazzolle M.F."/>
            <person name="Schuster S.C."/>
            <person name="Carlson J.E."/>
            <person name="Guiltinan M.J."/>
            <person name="Mieczkowski P."/>
            <person name="Farmer A."/>
            <person name="Ramaraj T."/>
            <person name="Crozier J."/>
            <person name="Davis R.E."/>
            <person name="Shao J."/>
            <person name="Melnick R.L."/>
            <person name="Pereira G.A.G."/>
            <person name="Bailey B.A."/>
        </authorList>
    </citation>
    <scope>NUCLEOTIDE SEQUENCE [LARGE SCALE GENOMIC DNA]</scope>
    <source>
        <strain evidence="2 3">MCA 2997</strain>
    </source>
</reference>
<organism evidence="2 3">
    <name type="scientific">Moniliophthora roreri (strain MCA 2997)</name>
    <name type="common">Cocoa frosty pod rot fungus</name>
    <name type="synonym">Crinipellis roreri</name>
    <dbReference type="NCBI Taxonomy" id="1381753"/>
    <lineage>
        <taxon>Eukaryota</taxon>
        <taxon>Fungi</taxon>
        <taxon>Dikarya</taxon>
        <taxon>Basidiomycota</taxon>
        <taxon>Agaricomycotina</taxon>
        <taxon>Agaricomycetes</taxon>
        <taxon>Agaricomycetidae</taxon>
        <taxon>Agaricales</taxon>
        <taxon>Marasmiineae</taxon>
        <taxon>Marasmiaceae</taxon>
        <taxon>Moniliophthora</taxon>
    </lineage>
</organism>
<dbReference type="Proteomes" id="UP000017559">
    <property type="component" value="Unassembled WGS sequence"/>
</dbReference>
<gene>
    <name evidence="2" type="ORF">Moror_5919</name>
</gene>
<evidence type="ECO:0000313" key="2">
    <source>
        <dbReference type="EMBL" id="ESK85390.1"/>
    </source>
</evidence>
<evidence type="ECO:0000256" key="1">
    <source>
        <dbReference type="SAM" id="SignalP"/>
    </source>
</evidence>
<dbReference type="EMBL" id="AWSO01001080">
    <property type="protein sequence ID" value="ESK85390.1"/>
    <property type="molecule type" value="Genomic_DNA"/>
</dbReference>